<accession>A0ABQ8BIM9</accession>
<reference evidence="2 3" key="1">
    <citation type="submission" date="2021-05" db="EMBL/GenBank/DDBJ databases">
        <title>Genome Assembly of Synthetic Allotetraploid Brassica napus Reveals Homoeologous Exchanges between Subgenomes.</title>
        <authorList>
            <person name="Davis J.T."/>
        </authorList>
    </citation>
    <scope>NUCLEOTIDE SEQUENCE [LARGE SCALE GENOMIC DNA]</scope>
    <source>
        <strain evidence="3">cv. Da-Ae</strain>
        <tissue evidence="2">Seedling</tissue>
    </source>
</reference>
<feature type="compositionally biased region" description="Basic and acidic residues" evidence="1">
    <location>
        <begin position="131"/>
        <end position="143"/>
    </location>
</feature>
<feature type="region of interest" description="Disordered" evidence="1">
    <location>
        <begin position="13"/>
        <end position="32"/>
    </location>
</feature>
<proteinExistence type="predicted"/>
<gene>
    <name evidence="2" type="ORF">HID58_043574</name>
</gene>
<feature type="region of interest" description="Disordered" evidence="1">
    <location>
        <begin position="121"/>
        <end position="150"/>
    </location>
</feature>
<feature type="non-terminal residue" evidence="2">
    <location>
        <position position="1"/>
    </location>
</feature>
<name>A0ABQ8BIM9_BRANA</name>
<comment type="caution">
    <text evidence="2">The sequence shown here is derived from an EMBL/GenBank/DDBJ whole genome shotgun (WGS) entry which is preliminary data.</text>
</comment>
<feature type="region of interest" description="Disordered" evidence="1">
    <location>
        <begin position="194"/>
        <end position="250"/>
    </location>
</feature>
<evidence type="ECO:0000313" key="3">
    <source>
        <dbReference type="Proteomes" id="UP000824890"/>
    </source>
</evidence>
<sequence>SYSLGERMATATALFGDGDGDCSPSEGNDREKTRTISDLALATLEGNTLGAQESGVVENGDGQIVVETSKGLDFAAGEESGATLARLKIWLREHKEILMHDLEAITPHTAHNSLLTLRDDVLGGSEPGLQNEEKDLEPKKSMGQEEQPAIQLSEPTTEAFPEVGGWETVHSKKQGLETEEDEVLVVSPSRFSPLQDIEEDIREEEETVEEENATEGEEGEILENKTEGQRPQSIQATRGKKSVTGSAQKLSRTRVLRTKDLLHAGKQGVSKKSSNTVFVDPTPENFAGAAAASERWNRLARIEEKIFRQKSCVRWLQAGDQNTKFFQAVVQTRAARNTIRSLITEQGEVLTSLPDIKREAISHFQKFLQSQDAATEDVA</sequence>
<keyword evidence="3" id="KW-1185">Reference proteome</keyword>
<evidence type="ECO:0000256" key="1">
    <source>
        <dbReference type="SAM" id="MobiDB-lite"/>
    </source>
</evidence>
<protein>
    <submittedName>
        <fullName evidence="2">Uncharacterized protein</fullName>
    </submittedName>
</protein>
<evidence type="ECO:0000313" key="2">
    <source>
        <dbReference type="EMBL" id="KAH0904071.1"/>
    </source>
</evidence>
<dbReference type="EMBL" id="JAGKQM010000011">
    <property type="protein sequence ID" value="KAH0904071.1"/>
    <property type="molecule type" value="Genomic_DNA"/>
</dbReference>
<feature type="non-terminal residue" evidence="2">
    <location>
        <position position="379"/>
    </location>
</feature>
<dbReference type="Proteomes" id="UP000824890">
    <property type="component" value="Unassembled WGS sequence"/>
</dbReference>
<feature type="compositionally biased region" description="Acidic residues" evidence="1">
    <location>
        <begin position="196"/>
        <end position="221"/>
    </location>
</feature>
<organism evidence="2 3">
    <name type="scientific">Brassica napus</name>
    <name type="common">Rape</name>
    <dbReference type="NCBI Taxonomy" id="3708"/>
    <lineage>
        <taxon>Eukaryota</taxon>
        <taxon>Viridiplantae</taxon>
        <taxon>Streptophyta</taxon>
        <taxon>Embryophyta</taxon>
        <taxon>Tracheophyta</taxon>
        <taxon>Spermatophyta</taxon>
        <taxon>Magnoliopsida</taxon>
        <taxon>eudicotyledons</taxon>
        <taxon>Gunneridae</taxon>
        <taxon>Pentapetalae</taxon>
        <taxon>rosids</taxon>
        <taxon>malvids</taxon>
        <taxon>Brassicales</taxon>
        <taxon>Brassicaceae</taxon>
        <taxon>Brassiceae</taxon>
        <taxon>Brassica</taxon>
    </lineage>
</organism>